<dbReference type="PANTHER" id="PTHR43818">
    <property type="entry name" value="BCDNA.GH03377"/>
    <property type="match status" value="1"/>
</dbReference>
<evidence type="ECO:0000313" key="3">
    <source>
        <dbReference type="Proteomes" id="UP000013909"/>
    </source>
</evidence>
<organism evidence="2 3">
    <name type="scientific">Lunatimonas lonarensis</name>
    <dbReference type="NCBI Taxonomy" id="1232681"/>
    <lineage>
        <taxon>Bacteria</taxon>
        <taxon>Pseudomonadati</taxon>
        <taxon>Bacteroidota</taxon>
        <taxon>Cytophagia</taxon>
        <taxon>Cytophagales</taxon>
        <taxon>Cyclobacteriaceae</taxon>
    </lineage>
</organism>
<dbReference type="OrthoDB" id="1408251at2"/>
<protein>
    <submittedName>
        <fullName evidence="2">Putative oxidoreductase</fullName>
    </submittedName>
</protein>
<dbReference type="Gene3D" id="3.40.50.720">
    <property type="entry name" value="NAD(P)-binding Rossmann-like Domain"/>
    <property type="match status" value="1"/>
</dbReference>
<dbReference type="STRING" id="1232681.ADIS_2850"/>
<proteinExistence type="predicted"/>
<dbReference type="SUPFAM" id="SSF51735">
    <property type="entry name" value="NAD(P)-binding Rossmann-fold domains"/>
    <property type="match status" value="1"/>
</dbReference>
<dbReference type="InterPro" id="IPR036291">
    <property type="entry name" value="NAD(P)-bd_dom_sf"/>
</dbReference>
<dbReference type="Proteomes" id="UP000013909">
    <property type="component" value="Unassembled WGS sequence"/>
</dbReference>
<dbReference type="GO" id="GO:0000166">
    <property type="term" value="F:nucleotide binding"/>
    <property type="evidence" value="ECO:0007669"/>
    <property type="project" value="InterPro"/>
</dbReference>
<dbReference type="Gene3D" id="3.30.360.10">
    <property type="entry name" value="Dihydrodipicolinate Reductase, domain 2"/>
    <property type="match status" value="1"/>
</dbReference>
<sequence length="347" mass="37450">MTPPIDRREFIGKAMLAGAGLSLTQSLEAFSSTPSTQNQKRVGIIGLDTSHSIAFTKAFNAKDAAADLGGYRVVAAYPHGSRDIKSSVERIPGYIKEITELGVEVVDSIKTLLDRVDYVLLETNDGRLHLEQSLEVFRAGKPLFIDKPIAASLADTIAIFKASEKYRIPTFSSSSLRYMENLMAVNKGKIGKVLGADAYSPATLEPTHPDLFWYGIHGVETLYAVMGKGCKTVQRTFHPDSEVVVGTWDDGRIGTFRGLRAGKTGYGGIAFGTEGIQGLGPYGGYRPLLVEIATFFNTGKPPIDPEETIELFAFMEAASESSRKKGQVVSISSVMASAQKAANKISI</sequence>
<evidence type="ECO:0000313" key="2">
    <source>
        <dbReference type="EMBL" id="EON76400.1"/>
    </source>
</evidence>
<keyword evidence="3" id="KW-1185">Reference proteome</keyword>
<dbReference type="InterPro" id="IPR050463">
    <property type="entry name" value="Gfo/Idh/MocA_oxidrdct_glycsds"/>
</dbReference>
<reference evidence="2 3" key="1">
    <citation type="submission" date="2013-02" db="EMBL/GenBank/DDBJ databases">
        <title>A novel strain isolated from Lonar lake, Maharashtra, India.</title>
        <authorList>
            <person name="Singh A."/>
        </authorList>
    </citation>
    <scope>NUCLEOTIDE SEQUENCE [LARGE SCALE GENOMIC DNA]</scope>
    <source>
        <strain evidence="2 3">AK24</strain>
    </source>
</reference>
<dbReference type="PATRIC" id="fig|1288963.3.peg.2837"/>
<dbReference type="Pfam" id="PF01408">
    <property type="entry name" value="GFO_IDH_MocA"/>
    <property type="match status" value="1"/>
</dbReference>
<dbReference type="EMBL" id="AQHR01000085">
    <property type="protein sequence ID" value="EON76400.1"/>
    <property type="molecule type" value="Genomic_DNA"/>
</dbReference>
<gene>
    <name evidence="2" type="ORF">ADIS_2850</name>
</gene>
<evidence type="ECO:0000259" key="1">
    <source>
        <dbReference type="Pfam" id="PF01408"/>
    </source>
</evidence>
<dbReference type="PANTHER" id="PTHR43818:SF9">
    <property type="entry name" value="HYPOTHETICAL OXIDOREDUCTASE"/>
    <property type="match status" value="1"/>
</dbReference>
<dbReference type="RefSeq" id="WP_010854984.1">
    <property type="nucleotide sequence ID" value="NZ_AQHR01000085.1"/>
</dbReference>
<comment type="caution">
    <text evidence="2">The sequence shown here is derived from an EMBL/GenBank/DDBJ whole genome shotgun (WGS) entry which is preliminary data.</text>
</comment>
<dbReference type="InterPro" id="IPR000683">
    <property type="entry name" value="Gfo/Idh/MocA-like_OxRdtase_N"/>
</dbReference>
<feature type="domain" description="Gfo/Idh/MocA-like oxidoreductase N-terminal" evidence="1">
    <location>
        <begin position="41"/>
        <end position="165"/>
    </location>
</feature>
<name>R7ZQL0_9BACT</name>
<dbReference type="AlphaFoldDB" id="R7ZQL0"/>
<accession>R7ZQL0</accession>